<evidence type="ECO:0000313" key="1">
    <source>
        <dbReference type="EMBL" id="GAB54364.1"/>
    </source>
</evidence>
<accession>H5T7T7</accession>
<reference evidence="1 2" key="2">
    <citation type="journal article" date="2017" name="Antonie Van Leeuwenhoek">
        <title>Rhizobium rhizosphaerae sp. nov., a novel species isolated from rice rhizosphere.</title>
        <authorList>
            <person name="Zhao J.J."/>
            <person name="Zhang J."/>
            <person name="Zhang R.J."/>
            <person name="Zhang C.W."/>
            <person name="Yin H.Q."/>
            <person name="Zhang X.X."/>
        </authorList>
    </citation>
    <scope>NUCLEOTIDE SEQUENCE [LARGE SCALE GENOMIC DNA]</scope>
    <source>
        <strain evidence="1 2">ACAM 611</strain>
    </source>
</reference>
<reference evidence="1 2" key="1">
    <citation type="journal article" date="2012" name="J. Bacteriol.">
        <title>Genome sequence of proteorhodopsin-containing sea ice bacterium Glaciecola punicea ACAM 611T.</title>
        <authorList>
            <person name="Qin Q.-L."/>
            <person name="Xie B.-B."/>
            <person name="Shu Y.-L."/>
            <person name="Rong J.-C."/>
            <person name="Zhao D.-L."/>
            <person name="Zhang X.-Y."/>
            <person name="Chen X.-L."/>
            <person name="Zhou B.-C."/>
            <person name="Zhanga Y.-Z."/>
        </authorList>
    </citation>
    <scope>NUCLEOTIDE SEQUENCE [LARGE SCALE GENOMIC DNA]</scope>
    <source>
        <strain evidence="1 2">ACAM 611</strain>
    </source>
</reference>
<gene>
    <name evidence="1" type="ORF">GPUN_0210</name>
</gene>
<comment type="caution">
    <text evidence="1">The sequence shown here is derived from an EMBL/GenBank/DDBJ whole genome shotgun (WGS) entry which is preliminary data.</text>
</comment>
<protein>
    <submittedName>
        <fullName evidence="1">Uncharacterized protein</fullName>
    </submittedName>
</protein>
<name>H5T7T7_9ALTE</name>
<proteinExistence type="predicted"/>
<dbReference type="EMBL" id="BAET01000004">
    <property type="protein sequence ID" value="GAB54364.1"/>
    <property type="molecule type" value="Genomic_DNA"/>
</dbReference>
<dbReference type="AlphaFoldDB" id="H5T7T7"/>
<keyword evidence="2" id="KW-1185">Reference proteome</keyword>
<sequence length="43" mass="4865">MNNAEMTIQMRNYTKVIMVGFSSSSISTIVPSEMNMILTMAYK</sequence>
<evidence type="ECO:0000313" key="2">
    <source>
        <dbReference type="Proteomes" id="UP000053586"/>
    </source>
</evidence>
<dbReference type="Proteomes" id="UP000053586">
    <property type="component" value="Unassembled WGS sequence"/>
</dbReference>
<organism evidence="1 2">
    <name type="scientific">Glaciecola punicea ACAM 611</name>
    <dbReference type="NCBI Taxonomy" id="1121923"/>
    <lineage>
        <taxon>Bacteria</taxon>
        <taxon>Pseudomonadati</taxon>
        <taxon>Pseudomonadota</taxon>
        <taxon>Gammaproteobacteria</taxon>
        <taxon>Alteromonadales</taxon>
        <taxon>Alteromonadaceae</taxon>
        <taxon>Glaciecola</taxon>
    </lineage>
</organism>